<proteinExistence type="predicted"/>
<sequence length="84" mass="9660">MIMGAYMYGLGILFLCFCYYEIWARNRHRSTPQKVKTLIRLSTVKSDPRKNNSNSIESILLRREILTAGSLFLRIGCVGGLFTR</sequence>
<evidence type="ECO:0000313" key="3">
    <source>
        <dbReference type="WBParaSite" id="ACRNAN_scaffold12698.g19794.t1"/>
    </source>
</evidence>
<dbReference type="WBParaSite" id="ACRNAN_scaffold12698.g19794.t1">
    <property type="protein sequence ID" value="ACRNAN_scaffold12698.g19794.t1"/>
    <property type="gene ID" value="ACRNAN_scaffold12698.g19794"/>
</dbReference>
<accession>A0A914CNZ4</accession>
<keyword evidence="1" id="KW-1133">Transmembrane helix</keyword>
<protein>
    <submittedName>
        <fullName evidence="3">ATP synthase F0 subunit 8</fullName>
    </submittedName>
</protein>
<keyword evidence="1" id="KW-0812">Transmembrane</keyword>
<organism evidence="2 3">
    <name type="scientific">Acrobeloides nanus</name>
    <dbReference type="NCBI Taxonomy" id="290746"/>
    <lineage>
        <taxon>Eukaryota</taxon>
        <taxon>Metazoa</taxon>
        <taxon>Ecdysozoa</taxon>
        <taxon>Nematoda</taxon>
        <taxon>Chromadorea</taxon>
        <taxon>Rhabditida</taxon>
        <taxon>Tylenchina</taxon>
        <taxon>Cephalobomorpha</taxon>
        <taxon>Cephaloboidea</taxon>
        <taxon>Cephalobidae</taxon>
        <taxon>Acrobeloides</taxon>
    </lineage>
</organism>
<keyword evidence="2" id="KW-1185">Reference proteome</keyword>
<dbReference type="Proteomes" id="UP000887540">
    <property type="component" value="Unplaced"/>
</dbReference>
<reference evidence="3" key="1">
    <citation type="submission" date="2022-11" db="UniProtKB">
        <authorList>
            <consortium name="WormBaseParasite"/>
        </authorList>
    </citation>
    <scope>IDENTIFICATION</scope>
</reference>
<feature type="transmembrane region" description="Helical" evidence="1">
    <location>
        <begin position="6"/>
        <end position="24"/>
    </location>
</feature>
<dbReference type="AlphaFoldDB" id="A0A914CNZ4"/>
<evidence type="ECO:0000313" key="2">
    <source>
        <dbReference type="Proteomes" id="UP000887540"/>
    </source>
</evidence>
<name>A0A914CNZ4_9BILA</name>
<keyword evidence="1" id="KW-0472">Membrane</keyword>
<evidence type="ECO:0000256" key="1">
    <source>
        <dbReference type="SAM" id="Phobius"/>
    </source>
</evidence>